<dbReference type="AlphaFoldDB" id="A0A3A6TGH4"/>
<reference evidence="1 2" key="1">
    <citation type="submission" date="2018-09" db="EMBL/GenBank/DDBJ databases">
        <title>Phylogeny of the Shewanellaceae, and recommendation for two new genera, Pseudoshewanella and Parashewanella.</title>
        <authorList>
            <person name="Wang G."/>
        </authorList>
    </citation>
    <scope>NUCLEOTIDE SEQUENCE [LARGE SCALE GENOMIC DNA]</scope>
    <source>
        <strain evidence="1 2">KCTC 22492</strain>
    </source>
</reference>
<evidence type="ECO:0000313" key="2">
    <source>
        <dbReference type="Proteomes" id="UP000273022"/>
    </source>
</evidence>
<sequence length="187" mass="21499">MDVDKTVAELKQLTQTELNESNIVKNGNVLLTQLRKHWHVAKDDFSSEIILDLKNLGQLISNVDTFIEELDEFPYLQTQEDVDETISNLYNVVEQTEGLAVSKRVLKEIRELSTKRKELPSAKEKHVSHVAASAISTLSAQTPDCRKCGSKMRLRDGRGYYFWGCSTFPTCWSRKYLKKEELALFER</sequence>
<gene>
    <name evidence="1" type="ORF">D5R81_15125</name>
</gene>
<accession>A0A3A6TGH4</accession>
<dbReference type="Proteomes" id="UP000273022">
    <property type="component" value="Unassembled WGS sequence"/>
</dbReference>
<proteinExistence type="predicted"/>
<dbReference type="RefSeq" id="WP_121854466.1">
    <property type="nucleotide sequence ID" value="NZ_CP037952.1"/>
</dbReference>
<evidence type="ECO:0000313" key="1">
    <source>
        <dbReference type="EMBL" id="RJY07860.1"/>
    </source>
</evidence>
<name>A0A3A6TGH4_9GAMM</name>
<keyword evidence="2" id="KW-1185">Reference proteome</keyword>
<dbReference type="Gene3D" id="3.30.65.10">
    <property type="entry name" value="Bacterial Topoisomerase I, domain 1"/>
    <property type="match status" value="1"/>
</dbReference>
<protein>
    <submittedName>
        <fullName evidence="1">Uncharacterized protein</fullName>
    </submittedName>
</protein>
<dbReference type="OrthoDB" id="5782056at2"/>
<dbReference type="EMBL" id="QYYH01000110">
    <property type="protein sequence ID" value="RJY07860.1"/>
    <property type="molecule type" value="Genomic_DNA"/>
</dbReference>
<organism evidence="1 2">
    <name type="scientific">Parashewanella spongiae</name>
    <dbReference type="NCBI Taxonomy" id="342950"/>
    <lineage>
        <taxon>Bacteria</taxon>
        <taxon>Pseudomonadati</taxon>
        <taxon>Pseudomonadota</taxon>
        <taxon>Gammaproteobacteria</taxon>
        <taxon>Alteromonadales</taxon>
        <taxon>Shewanellaceae</taxon>
        <taxon>Parashewanella</taxon>
    </lineage>
</organism>
<dbReference type="SUPFAM" id="SSF57783">
    <property type="entry name" value="Zinc beta-ribbon"/>
    <property type="match status" value="1"/>
</dbReference>
<comment type="caution">
    <text evidence="1">The sequence shown here is derived from an EMBL/GenBank/DDBJ whole genome shotgun (WGS) entry which is preliminary data.</text>
</comment>